<dbReference type="GO" id="GO:0015648">
    <property type="term" value="F:lipid-linked peptidoglycan transporter activity"/>
    <property type="evidence" value="ECO:0007669"/>
    <property type="project" value="TreeGrafter"/>
</dbReference>
<evidence type="ECO:0000256" key="14">
    <source>
        <dbReference type="ARBA" id="ARBA00044770"/>
    </source>
</evidence>
<proteinExistence type="inferred from homology"/>
<gene>
    <name evidence="18" type="ORF">ESZ54_06275</name>
</gene>
<evidence type="ECO:0000256" key="1">
    <source>
        <dbReference type="ARBA" id="ARBA00004141"/>
    </source>
</evidence>
<accession>A0A4S3B3F9</accession>
<dbReference type="RefSeq" id="WP_136136815.1">
    <property type="nucleotide sequence ID" value="NZ_SDGV01000014.1"/>
</dbReference>
<dbReference type="GO" id="GO:0051301">
    <property type="term" value="P:cell division"/>
    <property type="evidence" value="ECO:0007669"/>
    <property type="project" value="InterPro"/>
</dbReference>
<name>A0A4S3B3F9_9ENTE</name>
<dbReference type="PANTHER" id="PTHR30474:SF2">
    <property type="entry name" value="PEPTIDOGLYCAN GLYCOSYLTRANSFERASE FTSW-RELATED"/>
    <property type="match status" value="1"/>
</dbReference>
<dbReference type="OrthoDB" id="9812661at2"/>
<keyword evidence="5" id="KW-0133">Cell shape</keyword>
<comment type="caution">
    <text evidence="18">The sequence shown here is derived from an EMBL/GenBank/DDBJ whole genome shotgun (WGS) entry which is preliminary data.</text>
</comment>
<evidence type="ECO:0000256" key="13">
    <source>
        <dbReference type="ARBA" id="ARBA00041418"/>
    </source>
</evidence>
<dbReference type="Pfam" id="PF01098">
    <property type="entry name" value="FTSW_RODA_SPOVE"/>
    <property type="match status" value="1"/>
</dbReference>
<dbReference type="GO" id="GO:0009252">
    <property type="term" value="P:peptidoglycan biosynthetic process"/>
    <property type="evidence" value="ECO:0007669"/>
    <property type="project" value="UniProtKB-KW"/>
</dbReference>
<dbReference type="PANTHER" id="PTHR30474">
    <property type="entry name" value="CELL CYCLE PROTEIN"/>
    <property type="match status" value="1"/>
</dbReference>
<evidence type="ECO:0000256" key="16">
    <source>
        <dbReference type="ARBA" id="ARBA00049966"/>
    </source>
</evidence>
<reference evidence="18 19" key="1">
    <citation type="submission" date="2019-01" db="EMBL/GenBank/DDBJ databases">
        <title>Vagococcus silagei sp. nov. isolated from brewer's grain.</title>
        <authorList>
            <person name="Guu J.-R."/>
        </authorList>
    </citation>
    <scope>NUCLEOTIDE SEQUENCE [LARGE SCALE GENOMIC DNA]</scope>
    <source>
        <strain evidence="18 19">2B-2</strain>
    </source>
</reference>
<comment type="function">
    <text evidence="16">Peptidoglycan polymerase that is essential for cell division.</text>
</comment>
<dbReference type="GO" id="GO:0005886">
    <property type="term" value="C:plasma membrane"/>
    <property type="evidence" value="ECO:0007669"/>
    <property type="project" value="TreeGrafter"/>
</dbReference>
<feature type="transmembrane region" description="Helical" evidence="17">
    <location>
        <begin position="109"/>
        <end position="127"/>
    </location>
</feature>
<sequence length="394" mass="43305">MLKKIDFKIFIPYLLLNMISLLMITSASSYHLDQMQKNTMSTGVKQGVFLILSLILIAIILRIKLSIFKSNIFQSLMIIGSFVLLFITSILGLGTVVGGAQRWLEFGPFRIQPSEVMMITVILFCAVQFSKKGKTLQHSFFKSILVPGLIVGSLIFLTLIQPNVGGAAILTLLFFTMIFASGISYLYFLGGLLGVFIINFLATSLIMFKDGALLPQKYAYIFDRFAVMKDPFAYFSTNGYQLSNSYIAIHNGGWFGQGLGQSIQKKGFLPVTETDFIFSLITEELGIIASIGILLLLFLLILRILAIGVQIQDPFNSLVCLGTGAVLLIQTFVNLGGILGIIPLTGVPLPFMSYGGSNLLTLSILIGIVMKISAVEQEKRSMQYASQMNPSFSK</sequence>
<comment type="subcellular location">
    <subcellularLocation>
        <location evidence="1">Membrane</location>
        <topology evidence="1">Multi-pass membrane protein</topology>
    </subcellularLocation>
</comment>
<keyword evidence="8 17" id="KW-0472">Membrane</keyword>
<feature type="transmembrane region" description="Helical" evidence="17">
    <location>
        <begin position="318"/>
        <end position="342"/>
    </location>
</feature>
<dbReference type="GO" id="GO:0008955">
    <property type="term" value="F:peptidoglycan glycosyltransferase activity"/>
    <property type="evidence" value="ECO:0007669"/>
    <property type="project" value="UniProtKB-EC"/>
</dbReference>
<evidence type="ECO:0000256" key="6">
    <source>
        <dbReference type="ARBA" id="ARBA00022984"/>
    </source>
</evidence>
<comment type="similarity">
    <text evidence="11">Belongs to the SEDS family. FtsW subfamily.</text>
</comment>
<comment type="catalytic activity">
    <reaction evidence="15">
        <text>[GlcNAc-(1-&gt;4)-Mur2Ac(oyl-L-Ala-gamma-D-Glu-L-Lys-D-Ala-D-Ala)](n)-di-trans,octa-cis-undecaprenyl diphosphate + beta-D-GlcNAc-(1-&gt;4)-Mur2Ac(oyl-L-Ala-gamma-D-Glu-L-Lys-D-Ala-D-Ala)-di-trans,octa-cis-undecaprenyl diphosphate = [GlcNAc-(1-&gt;4)-Mur2Ac(oyl-L-Ala-gamma-D-Glu-L-Lys-D-Ala-D-Ala)](n+1)-di-trans,octa-cis-undecaprenyl diphosphate + di-trans,octa-cis-undecaprenyl diphosphate + H(+)</text>
        <dbReference type="Rhea" id="RHEA:23708"/>
        <dbReference type="Rhea" id="RHEA-COMP:9602"/>
        <dbReference type="Rhea" id="RHEA-COMP:9603"/>
        <dbReference type="ChEBI" id="CHEBI:15378"/>
        <dbReference type="ChEBI" id="CHEBI:58405"/>
        <dbReference type="ChEBI" id="CHEBI:60033"/>
        <dbReference type="ChEBI" id="CHEBI:78435"/>
        <dbReference type="EC" id="2.4.99.28"/>
    </reaction>
</comment>
<protein>
    <recommendedName>
        <fullName evidence="12">Probable peptidoglycan glycosyltransferase FtsW</fullName>
        <ecNumber evidence="14">2.4.99.28</ecNumber>
    </recommendedName>
    <alternativeName>
        <fullName evidence="13">Cell division protein FtsW</fullName>
    </alternativeName>
    <alternativeName>
        <fullName evidence="10">Cell wall polymerase</fullName>
    </alternativeName>
    <alternativeName>
        <fullName evidence="9">Peptidoglycan polymerase</fullName>
    </alternativeName>
</protein>
<feature type="transmembrane region" description="Helical" evidence="17">
    <location>
        <begin position="163"/>
        <end position="180"/>
    </location>
</feature>
<keyword evidence="2" id="KW-0328">Glycosyltransferase</keyword>
<feature type="transmembrane region" description="Helical" evidence="17">
    <location>
        <begin position="44"/>
        <end position="63"/>
    </location>
</feature>
<dbReference type="EC" id="2.4.99.28" evidence="14"/>
<keyword evidence="3" id="KW-0808">Transferase</keyword>
<evidence type="ECO:0000256" key="17">
    <source>
        <dbReference type="SAM" id="Phobius"/>
    </source>
</evidence>
<dbReference type="AlphaFoldDB" id="A0A4S3B3F9"/>
<evidence type="ECO:0000256" key="5">
    <source>
        <dbReference type="ARBA" id="ARBA00022960"/>
    </source>
</evidence>
<evidence type="ECO:0000256" key="9">
    <source>
        <dbReference type="ARBA" id="ARBA00032370"/>
    </source>
</evidence>
<evidence type="ECO:0000256" key="12">
    <source>
        <dbReference type="ARBA" id="ARBA00041185"/>
    </source>
</evidence>
<evidence type="ECO:0000256" key="4">
    <source>
        <dbReference type="ARBA" id="ARBA00022692"/>
    </source>
</evidence>
<keyword evidence="4 17" id="KW-0812">Transmembrane</keyword>
<organism evidence="18 19">
    <name type="scientific">Vagococcus silagei</name>
    <dbReference type="NCBI Taxonomy" id="2508885"/>
    <lineage>
        <taxon>Bacteria</taxon>
        <taxon>Bacillati</taxon>
        <taxon>Bacillota</taxon>
        <taxon>Bacilli</taxon>
        <taxon>Lactobacillales</taxon>
        <taxon>Enterococcaceae</taxon>
        <taxon>Vagococcus</taxon>
    </lineage>
</organism>
<evidence type="ECO:0000256" key="2">
    <source>
        <dbReference type="ARBA" id="ARBA00022676"/>
    </source>
</evidence>
<evidence type="ECO:0000256" key="15">
    <source>
        <dbReference type="ARBA" id="ARBA00049902"/>
    </source>
</evidence>
<keyword evidence="19" id="KW-1185">Reference proteome</keyword>
<keyword evidence="6" id="KW-0573">Peptidoglycan synthesis</keyword>
<keyword evidence="7 17" id="KW-1133">Transmembrane helix</keyword>
<evidence type="ECO:0000313" key="18">
    <source>
        <dbReference type="EMBL" id="THB61352.1"/>
    </source>
</evidence>
<feature type="transmembrane region" description="Helical" evidence="17">
    <location>
        <begin position="139"/>
        <end position="157"/>
    </location>
</feature>
<evidence type="ECO:0000313" key="19">
    <source>
        <dbReference type="Proteomes" id="UP000310506"/>
    </source>
</evidence>
<dbReference type="InterPro" id="IPR001182">
    <property type="entry name" value="FtsW/RodA"/>
</dbReference>
<dbReference type="GO" id="GO:0032153">
    <property type="term" value="C:cell division site"/>
    <property type="evidence" value="ECO:0007669"/>
    <property type="project" value="TreeGrafter"/>
</dbReference>
<feature type="transmembrane region" description="Helical" evidence="17">
    <location>
        <begin position="12"/>
        <end position="32"/>
    </location>
</feature>
<dbReference type="Proteomes" id="UP000310506">
    <property type="component" value="Unassembled WGS sequence"/>
</dbReference>
<evidence type="ECO:0000256" key="11">
    <source>
        <dbReference type="ARBA" id="ARBA00038053"/>
    </source>
</evidence>
<evidence type="ECO:0000256" key="8">
    <source>
        <dbReference type="ARBA" id="ARBA00023136"/>
    </source>
</evidence>
<feature type="transmembrane region" description="Helical" evidence="17">
    <location>
        <begin position="354"/>
        <end position="374"/>
    </location>
</feature>
<feature type="transmembrane region" description="Helical" evidence="17">
    <location>
        <begin position="75"/>
        <end position="97"/>
    </location>
</feature>
<dbReference type="GO" id="GO:0008360">
    <property type="term" value="P:regulation of cell shape"/>
    <property type="evidence" value="ECO:0007669"/>
    <property type="project" value="UniProtKB-KW"/>
</dbReference>
<dbReference type="EMBL" id="SDGV01000014">
    <property type="protein sequence ID" value="THB61352.1"/>
    <property type="molecule type" value="Genomic_DNA"/>
</dbReference>
<evidence type="ECO:0000256" key="7">
    <source>
        <dbReference type="ARBA" id="ARBA00022989"/>
    </source>
</evidence>
<feature type="transmembrane region" description="Helical" evidence="17">
    <location>
        <begin position="285"/>
        <end position="306"/>
    </location>
</feature>
<evidence type="ECO:0000256" key="10">
    <source>
        <dbReference type="ARBA" id="ARBA00033270"/>
    </source>
</evidence>
<evidence type="ECO:0000256" key="3">
    <source>
        <dbReference type="ARBA" id="ARBA00022679"/>
    </source>
</evidence>
<feature type="transmembrane region" description="Helical" evidence="17">
    <location>
        <begin position="187"/>
        <end position="208"/>
    </location>
</feature>